<organism evidence="4 6">
    <name type="scientific">Pyrenophora tritici-repentis</name>
    <dbReference type="NCBI Taxonomy" id="45151"/>
    <lineage>
        <taxon>Eukaryota</taxon>
        <taxon>Fungi</taxon>
        <taxon>Dikarya</taxon>
        <taxon>Ascomycota</taxon>
        <taxon>Pezizomycotina</taxon>
        <taxon>Dothideomycetes</taxon>
        <taxon>Pleosporomycetidae</taxon>
        <taxon>Pleosporales</taxon>
        <taxon>Pleosporineae</taxon>
        <taxon>Pleosporaceae</taxon>
        <taxon>Pyrenophora</taxon>
    </lineage>
</organism>
<name>A0A2W1FYH9_9PLEO</name>
<accession>A0A2W1FYH9</accession>
<dbReference type="GO" id="GO:0016788">
    <property type="term" value="F:hydrolase activity, acting on ester bonds"/>
    <property type="evidence" value="ECO:0007669"/>
    <property type="project" value="UniProtKB-ARBA"/>
</dbReference>
<evidence type="ECO:0000256" key="1">
    <source>
        <dbReference type="ARBA" id="ARBA00022801"/>
    </source>
</evidence>
<protein>
    <submittedName>
        <fullName evidence="4">Alpha/beta-hydrolase</fullName>
    </submittedName>
    <submittedName>
        <fullName evidence="3">Hydrolase alpha-beta superfamily</fullName>
    </submittedName>
</protein>
<dbReference type="EMBL" id="NRDI02000018">
    <property type="protein sequence ID" value="KAI1510094.1"/>
    <property type="molecule type" value="Genomic_DNA"/>
</dbReference>
<gene>
    <name evidence="4" type="ORF">Ptr86124_011132</name>
    <name evidence="3" type="ORF">PtrM4_102160</name>
</gene>
<dbReference type="OrthoDB" id="2498029at2759"/>
<comment type="caution">
    <text evidence="4">The sequence shown here is derived from an EMBL/GenBank/DDBJ whole genome shotgun (WGS) entry which is preliminary data.</text>
</comment>
<dbReference type="PANTHER" id="PTHR22946">
    <property type="entry name" value="DIENELACTONE HYDROLASE DOMAIN-CONTAINING PROTEIN-RELATED"/>
    <property type="match status" value="1"/>
</dbReference>
<reference evidence="3 5" key="1">
    <citation type="journal article" date="2018" name="BMC Genomics">
        <title>Comparative genomics of the wheat fungal pathogen Pyrenophora tritici-repentis reveals chromosomal variations and genome plasticity.</title>
        <authorList>
            <person name="Moolhuijzen P."/>
            <person name="See P.T."/>
            <person name="Hane J.K."/>
            <person name="Shi G."/>
            <person name="Liu Z."/>
            <person name="Oliver R.P."/>
            <person name="Moffat C.S."/>
        </authorList>
    </citation>
    <scope>NUCLEOTIDE SEQUENCE [LARGE SCALE GENOMIC DNA]</scope>
    <source>
        <strain evidence="3">M4</strain>
    </source>
</reference>
<dbReference type="Gene3D" id="3.40.50.1820">
    <property type="entry name" value="alpha/beta hydrolase"/>
    <property type="match status" value="1"/>
</dbReference>
<dbReference type="OMA" id="YPARNKY"/>
<dbReference type="PANTHER" id="PTHR22946:SF9">
    <property type="entry name" value="POLYKETIDE TRANSFERASE AF380"/>
    <property type="match status" value="1"/>
</dbReference>
<dbReference type="AlphaFoldDB" id="A0A2W1FYH9"/>
<dbReference type="Proteomes" id="UP000249757">
    <property type="component" value="Unassembled WGS sequence"/>
</dbReference>
<proteinExistence type="predicted"/>
<evidence type="ECO:0000313" key="5">
    <source>
        <dbReference type="Proteomes" id="UP000245464"/>
    </source>
</evidence>
<dbReference type="InterPro" id="IPR050261">
    <property type="entry name" value="FrsA_esterase"/>
</dbReference>
<evidence type="ECO:0000256" key="2">
    <source>
        <dbReference type="SAM" id="MobiDB-lite"/>
    </source>
</evidence>
<keyword evidence="6" id="KW-1185">Reference proteome</keyword>
<reference evidence="6" key="4">
    <citation type="journal article" date="2022" name="Microb. Genom.">
        <title>A global pangenome for the wheat fungal pathogen Pyrenophora tritici-repentis and prediction of effector protein structural homology.</title>
        <authorList>
            <person name="Moolhuijzen P.M."/>
            <person name="See P.T."/>
            <person name="Shi G."/>
            <person name="Powell H.R."/>
            <person name="Cockram J."/>
            <person name="Jorgensen L.N."/>
            <person name="Benslimane H."/>
            <person name="Strelkov S.E."/>
            <person name="Turner J."/>
            <person name="Liu Z."/>
            <person name="Moffat C.S."/>
        </authorList>
    </citation>
    <scope>NUCLEOTIDE SEQUENCE [LARGE SCALE GENOMIC DNA]</scope>
</reference>
<evidence type="ECO:0000313" key="3">
    <source>
        <dbReference type="EMBL" id="KAF7570214.1"/>
    </source>
</evidence>
<feature type="region of interest" description="Disordered" evidence="2">
    <location>
        <begin position="1"/>
        <end position="28"/>
    </location>
</feature>
<dbReference type="Proteomes" id="UP000245464">
    <property type="component" value="Chromosome 5"/>
</dbReference>
<dbReference type="InterPro" id="IPR029058">
    <property type="entry name" value="AB_hydrolase_fold"/>
</dbReference>
<reference evidence="4" key="3">
    <citation type="journal article" date="2022" name="bioRxiv">
        <title>A global pangenome for the wheat fungal pathogen Pyrenophora tritici-repentis and prediction of effector protein structural homology.</title>
        <authorList>
            <person name="Moolhuijzen P."/>
            <person name="See P.T."/>
            <person name="Shi G."/>
            <person name="Powell H.R."/>
            <person name="Cockram J."/>
            <person name="Jorgensen L.N."/>
            <person name="Benslimane H."/>
            <person name="Strelkov S.E."/>
            <person name="Turner J."/>
            <person name="Liu Z."/>
            <person name="Moffat C.S."/>
        </authorList>
    </citation>
    <scope>NUCLEOTIDE SEQUENCE</scope>
    <source>
        <strain evidence="4">86-124</strain>
    </source>
</reference>
<feature type="compositionally biased region" description="Polar residues" evidence="2">
    <location>
        <begin position="1"/>
        <end position="18"/>
    </location>
</feature>
<keyword evidence="1 3" id="KW-0378">Hydrolase</keyword>
<reference evidence="4" key="2">
    <citation type="submission" date="2021-05" db="EMBL/GenBank/DDBJ databases">
        <authorList>
            <person name="Moolhuijzen P.M."/>
            <person name="Moffat C.S."/>
        </authorList>
    </citation>
    <scope>NUCLEOTIDE SEQUENCE</scope>
    <source>
        <strain evidence="4">86-124</strain>
    </source>
</reference>
<evidence type="ECO:0000313" key="4">
    <source>
        <dbReference type="EMBL" id="KAI1510094.1"/>
    </source>
</evidence>
<dbReference type="EMBL" id="NQIK02000005">
    <property type="protein sequence ID" value="KAF7570214.1"/>
    <property type="molecule type" value="Genomic_DNA"/>
</dbReference>
<sequence>MSSPRTSLSANSRPSTPSKPARLDDYLGLSHPPSAQKTCIVKPLSVKVEDGPDGSVAGFVHLPPTTSATPASKTAAILLSGAGGGVVGPASIYISLADKLAALKQPVPVLRLDYRYPARNKYCVRDVLAAMKELEYAYQVKSFVLVGWSFGGAPVFTVGGEDKRVVGCATVASQTAETEGIRTLAPRPLLLLHGTGDRTLSPWCSEKLYEMYGTKGDRELKLFDGDDHALTRNALEAEQLIGGFILRCAGLDPHANAHGLSERLVGDEERVELMRKGGDLRRNESVD</sequence>
<dbReference type="SUPFAM" id="SSF53474">
    <property type="entry name" value="alpha/beta-Hydrolases"/>
    <property type="match status" value="1"/>
</dbReference>
<evidence type="ECO:0000313" key="6">
    <source>
        <dbReference type="Proteomes" id="UP000249757"/>
    </source>
</evidence>